<dbReference type="Proteomes" id="UP000308149">
    <property type="component" value="Chromosome"/>
</dbReference>
<comment type="subcellular location">
    <subcellularLocation>
        <location evidence="1">Cell membrane</location>
        <topology evidence="1">Single-pass membrane protein</topology>
    </subcellularLocation>
    <subcellularLocation>
        <location evidence="7">Cell membrane</location>
        <topology evidence="7">Single-pass type II membrane protein</topology>
    </subcellularLocation>
</comment>
<keyword evidence="6 8" id="KW-0472">Membrane</keyword>
<dbReference type="AlphaFoldDB" id="A0A5B7ZRS4"/>
<keyword evidence="7" id="KW-0813">Transport</keyword>
<dbReference type="PANTHER" id="PTHR30558:SF7">
    <property type="entry name" value="TOL-PAL SYSTEM PROTEIN TOLR"/>
    <property type="match status" value="1"/>
</dbReference>
<dbReference type="Gene3D" id="3.30.420.270">
    <property type="match status" value="1"/>
</dbReference>
<dbReference type="InterPro" id="IPR003400">
    <property type="entry name" value="ExbD"/>
</dbReference>
<sequence length="135" mass="14290">MAASVFSAPRQAQGAIAGINITPLVDVMLVLLVIFMVTMPIRSAALTLDLPRATPERPLPRPEPVVVQVQADGSVLLDGVRVELPALAAELRAQHAQAPQATLSLDSNGDAEYRAFAVALAAARNAGYRDIAIRR</sequence>
<dbReference type="GO" id="GO:0015031">
    <property type="term" value="P:protein transport"/>
    <property type="evidence" value="ECO:0007669"/>
    <property type="project" value="UniProtKB-KW"/>
</dbReference>
<evidence type="ECO:0000256" key="1">
    <source>
        <dbReference type="ARBA" id="ARBA00004162"/>
    </source>
</evidence>
<evidence type="ECO:0000256" key="8">
    <source>
        <dbReference type="SAM" id="Phobius"/>
    </source>
</evidence>
<evidence type="ECO:0000256" key="2">
    <source>
        <dbReference type="ARBA" id="ARBA00005811"/>
    </source>
</evidence>
<feature type="transmembrane region" description="Helical" evidence="8">
    <location>
        <begin position="15"/>
        <end position="37"/>
    </location>
</feature>
<evidence type="ECO:0000313" key="9">
    <source>
        <dbReference type="EMBL" id="QDA57355.1"/>
    </source>
</evidence>
<evidence type="ECO:0000256" key="5">
    <source>
        <dbReference type="ARBA" id="ARBA00022989"/>
    </source>
</evidence>
<dbReference type="RefSeq" id="WP_139716406.1">
    <property type="nucleotide sequence ID" value="NZ_CP040871.1"/>
</dbReference>
<dbReference type="GO" id="GO:0005886">
    <property type="term" value="C:plasma membrane"/>
    <property type="evidence" value="ECO:0007669"/>
    <property type="project" value="UniProtKB-SubCell"/>
</dbReference>
<proteinExistence type="inferred from homology"/>
<evidence type="ECO:0000313" key="10">
    <source>
        <dbReference type="Proteomes" id="UP000308149"/>
    </source>
</evidence>
<keyword evidence="3" id="KW-1003">Cell membrane</keyword>
<evidence type="ECO:0000256" key="6">
    <source>
        <dbReference type="ARBA" id="ARBA00023136"/>
    </source>
</evidence>
<comment type="similarity">
    <text evidence="2 7">Belongs to the ExbD/TolR family.</text>
</comment>
<gene>
    <name evidence="9" type="ORF">FHQ07_08530</name>
</gene>
<evidence type="ECO:0000256" key="3">
    <source>
        <dbReference type="ARBA" id="ARBA00022475"/>
    </source>
</evidence>
<dbReference type="EMBL" id="CP040871">
    <property type="protein sequence ID" value="QDA57355.1"/>
    <property type="molecule type" value="Genomic_DNA"/>
</dbReference>
<dbReference type="PANTHER" id="PTHR30558">
    <property type="entry name" value="EXBD MEMBRANE COMPONENT OF PMF-DRIVEN MACROMOLECULE IMPORT SYSTEM"/>
    <property type="match status" value="1"/>
</dbReference>
<dbReference type="Pfam" id="PF02472">
    <property type="entry name" value="ExbD"/>
    <property type="match status" value="1"/>
</dbReference>
<name>A0A5B7ZRS4_9GAMM</name>
<keyword evidence="10" id="KW-1185">Reference proteome</keyword>
<evidence type="ECO:0000256" key="4">
    <source>
        <dbReference type="ARBA" id="ARBA00022692"/>
    </source>
</evidence>
<accession>A0A5B7ZRS4</accession>
<dbReference type="GO" id="GO:0022857">
    <property type="term" value="F:transmembrane transporter activity"/>
    <property type="evidence" value="ECO:0007669"/>
    <property type="project" value="InterPro"/>
</dbReference>
<organism evidence="9 10">
    <name type="scientific">Thermomonas aquatica</name>
    <dbReference type="NCBI Taxonomy" id="2202149"/>
    <lineage>
        <taxon>Bacteria</taxon>
        <taxon>Pseudomonadati</taxon>
        <taxon>Pseudomonadota</taxon>
        <taxon>Gammaproteobacteria</taxon>
        <taxon>Lysobacterales</taxon>
        <taxon>Lysobacteraceae</taxon>
        <taxon>Thermomonas</taxon>
    </lineage>
</organism>
<dbReference type="OrthoDB" id="9798629at2"/>
<protein>
    <submittedName>
        <fullName evidence="9">Biopolymer transporter ExbD</fullName>
    </submittedName>
</protein>
<keyword evidence="7" id="KW-0653">Protein transport</keyword>
<keyword evidence="5 8" id="KW-1133">Transmembrane helix</keyword>
<keyword evidence="4 7" id="KW-0812">Transmembrane</keyword>
<evidence type="ECO:0000256" key="7">
    <source>
        <dbReference type="RuleBase" id="RU003879"/>
    </source>
</evidence>
<reference evidence="9 10" key="1">
    <citation type="submission" date="2019-06" db="EMBL/GenBank/DDBJ databases">
        <title>Thermomonas aquatica sp. nov., isolated from an industrial wastewater treatment plant.</title>
        <authorList>
            <person name="Jeon J.H."/>
            <person name="Park D.-S."/>
        </authorList>
    </citation>
    <scope>NUCLEOTIDE SEQUENCE [LARGE SCALE GENOMIC DNA]</scope>
    <source>
        <strain evidence="9 10">SY21</strain>
    </source>
</reference>
<dbReference type="KEGG" id="thes:FHQ07_08530"/>